<dbReference type="OrthoDB" id="2677917at2759"/>
<evidence type="ECO:0000313" key="6">
    <source>
        <dbReference type="EMBL" id="KIK72754.1"/>
    </source>
</evidence>
<name>A0A0D0CZ32_9AGAM</name>
<dbReference type="PANTHER" id="PTHR46481">
    <property type="entry name" value="ZINC FINGER BED DOMAIN-CONTAINING PROTEIN 4"/>
    <property type="match status" value="1"/>
</dbReference>
<gene>
    <name evidence="6" type="ORF">PAXRUDRAFT_179977</name>
</gene>
<dbReference type="InterPro" id="IPR052035">
    <property type="entry name" value="ZnF_BED_domain_contain"/>
</dbReference>
<sequence length="188" mass="21657">HEFKCCARGCKATIRRFLDKKDARSTSNMRKHVKSCWGPEVLMATDDAKDANKVRLKIVPSILRDGSITVAFERKGKGKVTYPHRQHTRLETKCFQSLMKTGRPEYYIPSRATVLRDMRLVFARTRNCIAKMLEEYDGKVNFTTDAWMAPNHRAFIAFSIHLEHKGELLTMPLDIIEVARVSATYFCT</sequence>
<evidence type="ECO:0000256" key="1">
    <source>
        <dbReference type="ARBA" id="ARBA00004123"/>
    </source>
</evidence>
<organism evidence="6 7">
    <name type="scientific">Paxillus rubicundulus Ve08.2h10</name>
    <dbReference type="NCBI Taxonomy" id="930991"/>
    <lineage>
        <taxon>Eukaryota</taxon>
        <taxon>Fungi</taxon>
        <taxon>Dikarya</taxon>
        <taxon>Basidiomycota</taxon>
        <taxon>Agaricomycotina</taxon>
        <taxon>Agaricomycetes</taxon>
        <taxon>Agaricomycetidae</taxon>
        <taxon>Boletales</taxon>
        <taxon>Paxilineae</taxon>
        <taxon>Paxillaceae</taxon>
        <taxon>Paxillus</taxon>
    </lineage>
</organism>
<dbReference type="InParanoid" id="A0A0D0CZ32"/>
<evidence type="ECO:0000313" key="7">
    <source>
        <dbReference type="Proteomes" id="UP000054538"/>
    </source>
</evidence>
<evidence type="ECO:0000256" key="4">
    <source>
        <dbReference type="ARBA" id="ARBA00022833"/>
    </source>
</evidence>
<feature type="non-terminal residue" evidence="6">
    <location>
        <position position="1"/>
    </location>
</feature>
<dbReference type="HOGENOM" id="CLU_087375_1_0_1"/>
<dbReference type="GO" id="GO:0008270">
    <property type="term" value="F:zinc ion binding"/>
    <property type="evidence" value="ECO:0007669"/>
    <property type="project" value="UniProtKB-KW"/>
</dbReference>
<dbReference type="EMBL" id="KN830479">
    <property type="protein sequence ID" value="KIK72754.1"/>
    <property type="molecule type" value="Genomic_DNA"/>
</dbReference>
<reference evidence="6 7" key="1">
    <citation type="submission" date="2014-04" db="EMBL/GenBank/DDBJ databases">
        <authorList>
            <consortium name="DOE Joint Genome Institute"/>
            <person name="Kuo A."/>
            <person name="Kohler A."/>
            <person name="Jargeat P."/>
            <person name="Nagy L.G."/>
            <person name="Floudas D."/>
            <person name="Copeland A."/>
            <person name="Barry K.W."/>
            <person name="Cichocki N."/>
            <person name="Veneault-Fourrey C."/>
            <person name="LaButti K."/>
            <person name="Lindquist E.A."/>
            <person name="Lipzen A."/>
            <person name="Lundell T."/>
            <person name="Morin E."/>
            <person name="Murat C."/>
            <person name="Sun H."/>
            <person name="Tunlid A."/>
            <person name="Henrissat B."/>
            <person name="Grigoriev I.V."/>
            <person name="Hibbett D.S."/>
            <person name="Martin F."/>
            <person name="Nordberg H.P."/>
            <person name="Cantor M.N."/>
            <person name="Hua S.X."/>
        </authorList>
    </citation>
    <scope>NUCLEOTIDE SEQUENCE [LARGE SCALE GENOMIC DNA]</scope>
    <source>
        <strain evidence="6 7">Ve08.2h10</strain>
    </source>
</reference>
<dbReference type="GO" id="GO:0005634">
    <property type="term" value="C:nucleus"/>
    <property type="evidence" value="ECO:0007669"/>
    <property type="project" value="UniProtKB-SubCell"/>
</dbReference>
<keyword evidence="4" id="KW-0862">Zinc</keyword>
<proteinExistence type="predicted"/>
<keyword evidence="3" id="KW-0863">Zinc-finger</keyword>
<keyword evidence="7" id="KW-1185">Reference proteome</keyword>
<evidence type="ECO:0000256" key="5">
    <source>
        <dbReference type="ARBA" id="ARBA00023242"/>
    </source>
</evidence>
<dbReference type="PANTHER" id="PTHR46481:SF10">
    <property type="entry name" value="ZINC FINGER BED DOMAIN-CONTAINING PROTEIN 39"/>
    <property type="match status" value="1"/>
</dbReference>
<evidence type="ECO:0008006" key="8">
    <source>
        <dbReference type="Google" id="ProtNLM"/>
    </source>
</evidence>
<reference evidence="7" key="2">
    <citation type="submission" date="2015-01" db="EMBL/GenBank/DDBJ databases">
        <title>Evolutionary Origins and Diversification of the Mycorrhizal Mutualists.</title>
        <authorList>
            <consortium name="DOE Joint Genome Institute"/>
            <consortium name="Mycorrhizal Genomics Consortium"/>
            <person name="Kohler A."/>
            <person name="Kuo A."/>
            <person name="Nagy L.G."/>
            <person name="Floudas D."/>
            <person name="Copeland A."/>
            <person name="Barry K.W."/>
            <person name="Cichocki N."/>
            <person name="Veneault-Fourrey C."/>
            <person name="LaButti K."/>
            <person name="Lindquist E.A."/>
            <person name="Lipzen A."/>
            <person name="Lundell T."/>
            <person name="Morin E."/>
            <person name="Murat C."/>
            <person name="Riley R."/>
            <person name="Ohm R."/>
            <person name="Sun H."/>
            <person name="Tunlid A."/>
            <person name="Henrissat B."/>
            <person name="Grigoriev I.V."/>
            <person name="Hibbett D.S."/>
            <person name="Martin F."/>
        </authorList>
    </citation>
    <scope>NUCLEOTIDE SEQUENCE [LARGE SCALE GENOMIC DNA]</scope>
    <source>
        <strain evidence="7">Ve08.2h10</strain>
    </source>
</reference>
<evidence type="ECO:0000256" key="3">
    <source>
        <dbReference type="ARBA" id="ARBA00022771"/>
    </source>
</evidence>
<dbReference type="Proteomes" id="UP000054538">
    <property type="component" value="Unassembled WGS sequence"/>
</dbReference>
<comment type="subcellular location">
    <subcellularLocation>
        <location evidence="1">Nucleus</location>
    </subcellularLocation>
</comment>
<keyword evidence="5" id="KW-0539">Nucleus</keyword>
<dbReference type="AlphaFoldDB" id="A0A0D0CZ32"/>
<evidence type="ECO:0000256" key="2">
    <source>
        <dbReference type="ARBA" id="ARBA00022723"/>
    </source>
</evidence>
<keyword evidence="2" id="KW-0479">Metal-binding</keyword>
<protein>
    <recommendedName>
        <fullName evidence="8">BED-type domain-containing protein</fullName>
    </recommendedName>
</protein>
<accession>A0A0D0CZ32</accession>